<feature type="non-terminal residue" evidence="3">
    <location>
        <position position="1"/>
    </location>
</feature>
<dbReference type="InterPro" id="IPR036291">
    <property type="entry name" value="NAD(P)-bd_dom_sf"/>
</dbReference>
<accession>A0A445HHM4</accession>
<comment type="caution">
    <text evidence="3">The sequence shown here is derived from an EMBL/GenBank/DDBJ whole genome shotgun (WGS) entry which is preliminary data.</text>
</comment>
<proteinExistence type="inferred from homology"/>
<keyword evidence="4" id="KW-1185">Reference proteome</keyword>
<evidence type="ECO:0000313" key="4">
    <source>
        <dbReference type="Proteomes" id="UP000289340"/>
    </source>
</evidence>
<dbReference type="AlphaFoldDB" id="A0A445HHM4"/>
<dbReference type="EMBL" id="QZWG01000013">
    <property type="protein sequence ID" value="RZB73106.1"/>
    <property type="molecule type" value="Genomic_DNA"/>
</dbReference>
<reference evidence="3 4" key="1">
    <citation type="submission" date="2018-09" db="EMBL/GenBank/DDBJ databases">
        <title>A high-quality reference genome of wild soybean provides a powerful tool to mine soybean genomes.</title>
        <authorList>
            <person name="Xie M."/>
            <person name="Chung C.Y.L."/>
            <person name="Li M.-W."/>
            <person name="Wong F.-L."/>
            <person name="Chan T.-F."/>
            <person name="Lam H.-M."/>
        </authorList>
    </citation>
    <scope>NUCLEOTIDE SEQUENCE [LARGE SCALE GENOMIC DNA]</scope>
    <source>
        <strain evidence="4">cv. W05</strain>
        <tissue evidence="3">Hypocotyl of etiolated seedlings</tissue>
    </source>
</reference>
<evidence type="ECO:0000313" key="3">
    <source>
        <dbReference type="EMBL" id="RZB73106.1"/>
    </source>
</evidence>
<dbReference type="Pfam" id="PF00106">
    <property type="entry name" value="adh_short"/>
    <property type="match status" value="1"/>
</dbReference>
<comment type="similarity">
    <text evidence="1">Belongs to the short-chain dehydrogenases/reductases (SDR) family.</text>
</comment>
<dbReference type="PANTHER" id="PTHR44169:SF6">
    <property type="entry name" value="NADPH-DEPENDENT 1-ACYLDIHYDROXYACETONE PHOSPHATE REDUCTASE"/>
    <property type="match status" value="1"/>
</dbReference>
<dbReference type="GO" id="GO:0016491">
    <property type="term" value="F:oxidoreductase activity"/>
    <property type="evidence" value="ECO:0007669"/>
    <property type="project" value="UniProtKB-KW"/>
</dbReference>
<name>A0A445HHM4_GLYSO</name>
<gene>
    <name evidence="3" type="ORF">D0Y65_037039</name>
</gene>
<dbReference type="SUPFAM" id="SSF51735">
    <property type="entry name" value="NAD(P)-binding Rossmann-fold domains"/>
    <property type="match status" value="1"/>
</dbReference>
<sequence length="80" mass="8468">IYAGAMRMIRLVVPHMATWKQGKILNIGGVSALASGLWSGTYNASKAALHAFTDTLRGFSSSSSSSSNLPYSTCTLHESC</sequence>
<keyword evidence="2" id="KW-0560">Oxidoreductase</keyword>
<dbReference type="PANTHER" id="PTHR44169">
    <property type="entry name" value="NADPH-DEPENDENT 1-ACYLDIHYDROXYACETONE PHOSPHATE REDUCTASE"/>
    <property type="match status" value="1"/>
</dbReference>
<dbReference type="InterPro" id="IPR002347">
    <property type="entry name" value="SDR_fam"/>
</dbReference>
<dbReference type="GO" id="GO:0005783">
    <property type="term" value="C:endoplasmic reticulum"/>
    <property type="evidence" value="ECO:0007669"/>
    <property type="project" value="TreeGrafter"/>
</dbReference>
<evidence type="ECO:0000256" key="1">
    <source>
        <dbReference type="ARBA" id="ARBA00006484"/>
    </source>
</evidence>
<protein>
    <submittedName>
        <fullName evidence="3">Uncharacterized protein</fullName>
    </submittedName>
</protein>
<dbReference type="Proteomes" id="UP000289340">
    <property type="component" value="Chromosome 13"/>
</dbReference>
<dbReference type="Gene3D" id="3.40.50.720">
    <property type="entry name" value="NAD(P)-binding Rossmann-like Domain"/>
    <property type="match status" value="1"/>
</dbReference>
<organism evidence="3 4">
    <name type="scientific">Glycine soja</name>
    <name type="common">Wild soybean</name>
    <dbReference type="NCBI Taxonomy" id="3848"/>
    <lineage>
        <taxon>Eukaryota</taxon>
        <taxon>Viridiplantae</taxon>
        <taxon>Streptophyta</taxon>
        <taxon>Embryophyta</taxon>
        <taxon>Tracheophyta</taxon>
        <taxon>Spermatophyta</taxon>
        <taxon>Magnoliopsida</taxon>
        <taxon>eudicotyledons</taxon>
        <taxon>Gunneridae</taxon>
        <taxon>Pentapetalae</taxon>
        <taxon>rosids</taxon>
        <taxon>fabids</taxon>
        <taxon>Fabales</taxon>
        <taxon>Fabaceae</taxon>
        <taxon>Papilionoideae</taxon>
        <taxon>50 kb inversion clade</taxon>
        <taxon>NPAAA clade</taxon>
        <taxon>indigoferoid/millettioid clade</taxon>
        <taxon>Phaseoleae</taxon>
        <taxon>Glycine</taxon>
        <taxon>Glycine subgen. Soja</taxon>
    </lineage>
</organism>
<evidence type="ECO:0000256" key="2">
    <source>
        <dbReference type="ARBA" id="ARBA00023002"/>
    </source>
</evidence>